<dbReference type="EMBL" id="BGPR01001312">
    <property type="protein sequence ID" value="GBM50848.1"/>
    <property type="molecule type" value="Genomic_DNA"/>
</dbReference>
<keyword evidence="3" id="KW-1185">Reference proteome</keyword>
<evidence type="ECO:0000313" key="2">
    <source>
        <dbReference type="EMBL" id="GBM50848.1"/>
    </source>
</evidence>
<dbReference type="Proteomes" id="UP000499080">
    <property type="component" value="Unassembled WGS sequence"/>
</dbReference>
<organism evidence="2 3">
    <name type="scientific">Araneus ventricosus</name>
    <name type="common">Orbweaver spider</name>
    <name type="synonym">Epeira ventricosa</name>
    <dbReference type="NCBI Taxonomy" id="182803"/>
    <lineage>
        <taxon>Eukaryota</taxon>
        <taxon>Metazoa</taxon>
        <taxon>Ecdysozoa</taxon>
        <taxon>Arthropoda</taxon>
        <taxon>Chelicerata</taxon>
        <taxon>Arachnida</taxon>
        <taxon>Araneae</taxon>
        <taxon>Araneomorphae</taxon>
        <taxon>Entelegynae</taxon>
        <taxon>Araneoidea</taxon>
        <taxon>Araneidae</taxon>
        <taxon>Araneus</taxon>
    </lineage>
</organism>
<proteinExistence type="predicted"/>
<name>A0A4Y2GE25_ARAVE</name>
<gene>
    <name evidence="2" type="ORF">AVEN_140949_1</name>
</gene>
<evidence type="ECO:0000313" key="3">
    <source>
        <dbReference type="Proteomes" id="UP000499080"/>
    </source>
</evidence>
<comment type="caution">
    <text evidence="2">The sequence shown here is derived from an EMBL/GenBank/DDBJ whole genome shotgun (WGS) entry which is preliminary data.</text>
</comment>
<evidence type="ECO:0000256" key="1">
    <source>
        <dbReference type="SAM" id="MobiDB-lite"/>
    </source>
</evidence>
<feature type="region of interest" description="Disordered" evidence="1">
    <location>
        <begin position="95"/>
        <end position="116"/>
    </location>
</feature>
<dbReference type="AlphaFoldDB" id="A0A4Y2GE25"/>
<sequence length="154" mass="17075">MGSLDYFPSFGTFISFQHSVVREKIAGHTSVNPLIYPTASDPRTRGAPRWEILKHNQKNETRRPALASEIRNERGRYGSSSTEAGVLIAHHRATARPLPKEERTINGGGTQSTTIAMPTGEASSWLLIRQNSYPYIYGAPSGGSMRKILEKTLY</sequence>
<accession>A0A4Y2GE25</accession>
<reference evidence="2 3" key="1">
    <citation type="journal article" date="2019" name="Sci. Rep.">
        <title>Orb-weaving spider Araneus ventricosus genome elucidates the spidroin gene catalogue.</title>
        <authorList>
            <person name="Kono N."/>
            <person name="Nakamura H."/>
            <person name="Ohtoshi R."/>
            <person name="Moran D.A.P."/>
            <person name="Shinohara A."/>
            <person name="Yoshida Y."/>
            <person name="Fujiwara M."/>
            <person name="Mori M."/>
            <person name="Tomita M."/>
            <person name="Arakawa K."/>
        </authorList>
    </citation>
    <scope>NUCLEOTIDE SEQUENCE [LARGE SCALE GENOMIC DNA]</scope>
</reference>
<protein>
    <submittedName>
        <fullName evidence="2">Uncharacterized protein</fullName>
    </submittedName>
</protein>